<keyword evidence="7" id="KW-1185">Reference proteome</keyword>
<comment type="catalytic activity">
    <reaction evidence="1">
        <text>[(1-&gt;4)-alpha-D-glucosyl](n) + ADP-alpha-D-glucose = [(1-&gt;4)-alpha-D-glucosyl](n+1) + ADP + H(+)</text>
        <dbReference type="Rhea" id="RHEA:18189"/>
        <dbReference type="Rhea" id="RHEA-COMP:9584"/>
        <dbReference type="Rhea" id="RHEA-COMP:9587"/>
        <dbReference type="ChEBI" id="CHEBI:15378"/>
        <dbReference type="ChEBI" id="CHEBI:15444"/>
        <dbReference type="ChEBI" id="CHEBI:57498"/>
        <dbReference type="ChEBI" id="CHEBI:456216"/>
        <dbReference type="EC" id="2.4.1.21"/>
    </reaction>
</comment>
<evidence type="ECO:0000313" key="6">
    <source>
        <dbReference type="EMBL" id="ATA82458.1"/>
    </source>
</evidence>
<organism evidence="6 7">
    <name type="scientific">Capnocytophaga leadbetteri</name>
    <dbReference type="NCBI Taxonomy" id="327575"/>
    <lineage>
        <taxon>Bacteria</taxon>
        <taxon>Pseudomonadati</taxon>
        <taxon>Bacteroidota</taxon>
        <taxon>Flavobacteriia</taxon>
        <taxon>Flavobacteriales</taxon>
        <taxon>Flavobacteriaceae</taxon>
        <taxon>Capnocytophaga</taxon>
    </lineage>
</organism>
<evidence type="ECO:0000256" key="3">
    <source>
        <dbReference type="ARBA" id="ARBA00022676"/>
    </source>
</evidence>
<keyword evidence="4" id="KW-0808">Transferase</keyword>
<reference evidence="7" key="1">
    <citation type="submission" date="2017-06" db="EMBL/GenBank/DDBJ databases">
        <title>Capnocytophaga spp. assemblies.</title>
        <authorList>
            <person name="Gulvik C.A."/>
        </authorList>
    </citation>
    <scope>NUCLEOTIDE SEQUENCE [LARGE SCALE GENOMIC DNA]</scope>
    <source>
        <strain evidence="7">H6253</strain>
    </source>
</reference>
<evidence type="ECO:0000256" key="1">
    <source>
        <dbReference type="ARBA" id="ARBA00001478"/>
    </source>
</evidence>
<gene>
    <name evidence="6" type="ORF">CGC53_08925</name>
</gene>
<dbReference type="GO" id="GO:0009011">
    <property type="term" value="F:alpha-1,4-glucan glucosyltransferase (ADP-glucose donor) activity"/>
    <property type="evidence" value="ECO:0007669"/>
    <property type="project" value="UniProtKB-EC"/>
</dbReference>
<protein>
    <recommendedName>
        <fullName evidence="2">starch synthase</fullName>
        <ecNumber evidence="2">2.4.1.21</ecNumber>
    </recommendedName>
</protein>
<dbReference type="RefSeq" id="WP_009733861.1">
    <property type="nucleotide sequence ID" value="NZ_CAJPPO010000017.1"/>
</dbReference>
<dbReference type="EC" id="2.4.1.21" evidence="2"/>
<feature type="domain" description="Starch synthase catalytic" evidence="5">
    <location>
        <begin position="5"/>
        <end position="230"/>
    </location>
</feature>
<sequence>MRDKKVLYVSSEVLPYSPYSELANMSFEAPRMVNANGGQIRIFMPKFGNINERRHQLHEVIRLSGINIVINDIDVPLIIKVASIPKERIQVYFIDNDEYFHRSGTLFDEQNNMYPDNDERCIFFAKGIVETVKKLNWLPDIIHIHGWVSTLLPLYLRSYYKDEPIFSESKIITSVTDPDFEGTINNGLINKVAFDGISKKTVDPLKNPTYHNLMRIAVKYSDGVIVVSEEDKMPEEFRTYLKNLRKPVLYNSDKETFQESYHQFYEKILKK</sequence>
<name>A0A250FEI7_9FLAO</name>
<dbReference type="PANTHER" id="PTHR45825">
    <property type="entry name" value="GRANULE-BOUND STARCH SYNTHASE 1, CHLOROPLASTIC/AMYLOPLASTIC"/>
    <property type="match status" value="1"/>
</dbReference>
<evidence type="ECO:0000256" key="4">
    <source>
        <dbReference type="ARBA" id="ARBA00022679"/>
    </source>
</evidence>
<evidence type="ECO:0000313" key="7">
    <source>
        <dbReference type="Proteomes" id="UP000217276"/>
    </source>
</evidence>
<dbReference type="InterPro" id="IPR013534">
    <property type="entry name" value="Starch_synth_cat_dom"/>
</dbReference>
<dbReference type="KEGG" id="clk:CGC53_08925"/>
<dbReference type="Gene3D" id="3.40.50.2000">
    <property type="entry name" value="Glycogen Phosphorylase B"/>
    <property type="match status" value="1"/>
</dbReference>
<dbReference type="Pfam" id="PF08323">
    <property type="entry name" value="Glyco_transf_5"/>
    <property type="match status" value="1"/>
</dbReference>
<evidence type="ECO:0000256" key="2">
    <source>
        <dbReference type="ARBA" id="ARBA00012588"/>
    </source>
</evidence>
<dbReference type="PANTHER" id="PTHR45825:SF11">
    <property type="entry name" value="ALPHA AMYLASE DOMAIN-CONTAINING PROTEIN"/>
    <property type="match status" value="1"/>
</dbReference>
<dbReference type="Proteomes" id="UP000217276">
    <property type="component" value="Chromosome"/>
</dbReference>
<proteinExistence type="predicted"/>
<accession>A0A250FEI7</accession>
<dbReference type="SUPFAM" id="SSF53756">
    <property type="entry name" value="UDP-Glycosyltransferase/glycogen phosphorylase"/>
    <property type="match status" value="1"/>
</dbReference>
<evidence type="ECO:0000259" key="5">
    <source>
        <dbReference type="Pfam" id="PF08323"/>
    </source>
</evidence>
<dbReference type="EMBL" id="CP022384">
    <property type="protein sequence ID" value="ATA82458.1"/>
    <property type="molecule type" value="Genomic_DNA"/>
</dbReference>
<dbReference type="AlphaFoldDB" id="A0A250FEI7"/>
<keyword evidence="3" id="KW-0328">Glycosyltransferase</keyword>